<dbReference type="RefSeq" id="WP_092729594.1">
    <property type="nucleotide sequence ID" value="NZ_FMXE01000010.1"/>
</dbReference>
<gene>
    <name evidence="1" type="ORF">SAMN03080617_01783</name>
</gene>
<keyword evidence="2" id="KW-1185">Reference proteome</keyword>
<name>A0A1G5XGY6_9BACT</name>
<proteinExistence type="predicted"/>
<protein>
    <recommendedName>
        <fullName evidence="3">Transposase</fullName>
    </recommendedName>
</protein>
<dbReference type="OrthoDB" id="680899at2"/>
<sequence>MSKAKKLKLIEGEFPFREAKEILFNVFYTKINFHQRNNFSYKERFGKEDPTAKKRIPALKKELVKLEKILNEAEAKDKRLIISSEITITLSDD</sequence>
<evidence type="ECO:0000313" key="1">
    <source>
        <dbReference type="EMBL" id="SDA69728.1"/>
    </source>
</evidence>
<reference evidence="2" key="1">
    <citation type="submission" date="2016-10" db="EMBL/GenBank/DDBJ databases">
        <authorList>
            <person name="Varghese N."/>
            <person name="Submissions S."/>
        </authorList>
    </citation>
    <scope>NUCLEOTIDE SEQUENCE [LARGE SCALE GENOMIC DNA]</scope>
    <source>
        <strain evidence="2">DSM 22703</strain>
    </source>
</reference>
<accession>A0A1G5XGY6</accession>
<dbReference type="EMBL" id="FMXE01000010">
    <property type="protein sequence ID" value="SDA69728.1"/>
    <property type="molecule type" value="Genomic_DNA"/>
</dbReference>
<dbReference type="Proteomes" id="UP000198756">
    <property type="component" value="Unassembled WGS sequence"/>
</dbReference>
<dbReference type="AlphaFoldDB" id="A0A1G5XGY6"/>
<evidence type="ECO:0000313" key="2">
    <source>
        <dbReference type="Proteomes" id="UP000198756"/>
    </source>
</evidence>
<organism evidence="1 2">
    <name type="scientific">Algoriphagus alkaliphilus</name>
    <dbReference type="NCBI Taxonomy" id="279824"/>
    <lineage>
        <taxon>Bacteria</taxon>
        <taxon>Pseudomonadati</taxon>
        <taxon>Bacteroidota</taxon>
        <taxon>Cytophagia</taxon>
        <taxon>Cytophagales</taxon>
        <taxon>Cyclobacteriaceae</taxon>
        <taxon>Algoriphagus</taxon>
    </lineage>
</organism>
<evidence type="ECO:0008006" key="3">
    <source>
        <dbReference type="Google" id="ProtNLM"/>
    </source>
</evidence>